<name>A0A7S3P6M4_9STRA</name>
<evidence type="ECO:0000313" key="2">
    <source>
        <dbReference type="EMBL" id="CAE0408581.1"/>
    </source>
</evidence>
<reference evidence="2" key="1">
    <citation type="submission" date="2021-01" db="EMBL/GenBank/DDBJ databases">
        <authorList>
            <person name="Corre E."/>
            <person name="Pelletier E."/>
            <person name="Niang G."/>
            <person name="Scheremetjew M."/>
            <person name="Finn R."/>
            <person name="Kale V."/>
            <person name="Holt S."/>
            <person name="Cochrane G."/>
            <person name="Meng A."/>
            <person name="Brown T."/>
            <person name="Cohen L."/>
        </authorList>
    </citation>
    <scope>NUCLEOTIDE SEQUENCE</scope>
    <source>
        <strain evidence="2">CCMP127</strain>
    </source>
</reference>
<dbReference type="AlphaFoldDB" id="A0A7S3P6M4"/>
<keyword evidence="1" id="KW-0472">Membrane</keyword>
<keyword evidence="1" id="KW-0812">Transmembrane</keyword>
<proteinExistence type="predicted"/>
<accession>A0A7S3P6M4</accession>
<sequence>MSNLLRRTQDRLTKTKVCNPFDNTEDIATTDLRVSFEIDTLNPIDDLTSAFAISIPDLVQGAAVESVHYTICQEGLDILASRRSDIITSIEECVYSINSHEPEELTYCQDASTPNCVAFQGGIKIFHKQNCPGDIDFAALLALEQGVQTGRYIASVNKRLQQFDNMVTQVVAVEDGAELLGVVVISSQQDKDIVAVYTEEKVTAGGVVMIVIVGFLLILLGVLLFMYRRLDRRYQRDIKSVMTGYSGEDEGAESYASADFNRLAQQSSKMDVHRCTSAVCPVCLSNPDEVHMVTVPKNRPGLGSDSYEEYEARDEGVEAIAQEDDVNFSAKNQRKVNRFSPFRKKAPVTENISFARVVSATGSLESAYSQDTYDL</sequence>
<evidence type="ECO:0000256" key="1">
    <source>
        <dbReference type="SAM" id="Phobius"/>
    </source>
</evidence>
<protein>
    <submittedName>
        <fullName evidence="2">Uncharacterized protein</fullName>
    </submittedName>
</protein>
<feature type="transmembrane region" description="Helical" evidence="1">
    <location>
        <begin position="204"/>
        <end position="227"/>
    </location>
</feature>
<organism evidence="2">
    <name type="scientific">Amphora coffeiformis</name>
    <dbReference type="NCBI Taxonomy" id="265554"/>
    <lineage>
        <taxon>Eukaryota</taxon>
        <taxon>Sar</taxon>
        <taxon>Stramenopiles</taxon>
        <taxon>Ochrophyta</taxon>
        <taxon>Bacillariophyta</taxon>
        <taxon>Bacillariophyceae</taxon>
        <taxon>Bacillariophycidae</taxon>
        <taxon>Thalassiophysales</taxon>
        <taxon>Catenulaceae</taxon>
        <taxon>Amphora</taxon>
    </lineage>
</organism>
<dbReference type="EMBL" id="HBIM01007414">
    <property type="protein sequence ID" value="CAE0408581.1"/>
    <property type="molecule type" value="Transcribed_RNA"/>
</dbReference>
<keyword evidence="1" id="KW-1133">Transmembrane helix</keyword>
<gene>
    <name evidence="2" type="ORF">ACOF00016_LOCUS6314</name>
</gene>